<dbReference type="Pfam" id="PF04828">
    <property type="entry name" value="GFA"/>
    <property type="match status" value="1"/>
</dbReference>
<name>A0A448YVA8_9STRA</name>
<dbReference type="OrthoDB" id="45455at2759"/>
<comment type="similarity">
    <text evidence="1">Belongs to the Gfa family.</text>
</comment>
<dbReference type="Proteomes" id="UP000291116">
    <property type="component" value="Unassembled WGS sequence"/>
</dbReference>
<dbReference type="InterPro" id="IPR006913">
    <property type="entry name" value="CENP-V/GFA"/>
</dbReference>
<dbReference type="AlphaFoldDB" id="A0A448YVA8"/>
<gene>
    <name evidence="6" type="ORF">PSNMU_V1.4_AUG-EV-PASAV3_0003790</name>
</gene>
<proteinExistence type="inferred from homology"/>
<dbReference type="EMBL" id="CAACVS010000006">
    <property type="protein sequence ID" value="VEU33689.1"/>
    <property type="molecule type" value="Genomic_DNA"/>
</dbReference>
<evidence type="ECO:0000256" key="4">
    <source>
        <dbReference type="ARBA" id="ARBA00023239"/>
    </source>
</evidence>
<dbReference type="PANTHER" id="PTHR33337:SF40">
    <property type="entry name" value="CENP-V_GFA DOMAIN-CONTAINING PROTEIN-RELATED"/>
    <property type="match status" value="1"/>
</dbReference>
<dbReference type="GO" id="GO:0046872">
    <property type="term" value="F:metal ion binding"/>
    <property type="evidence" value="ECO:0007669"/>
    <property type="project" value="UniProtKB-KW"/>
</dbReference>
<dbReference type="PROSITE" id="PS51891">
    <property type="entry name" value="CENP_V_GFA"/>
    <property type="match status" value="1"/>
</dbReference>
<evidence type="ECO:0000256" key="3">
    <source>
        <dbReference type="ARBA" id="ARBA00022833"/>
    </source>
</evidence>
<feature type="domain" description="CENP-V/GFA" evidence="5">
    <location>
        <begin position="5"/>
        <end position="130"/>
    </location>
</feature>
<dbReference type="SUPFAM" id="SSF51316">
    <property type="entry name" value="Mss4-like"/>
    <property type="match status" value="1"/>
</dbReference>
<evidence type="ECO:0000256" key="2">
    <source>
        <dbReference type="ARBA" id="ARBA00022723"/>
    </source>
</evidence>
<dbReference type="InterPro" id="IPR011057">
    <property type="entry name" value="Mss4-like_sf"/>
</dbReference>
<dbReference type="PANTHER" id="PTHR33337">
    <property type="entry name" value="GFA DOMAIN-CONTAINING PROTEIN"/>
    <property type="match status" value="1"/>
</dbReference>
<evidence type="ECO:0000313" key="7">
    <source>
        <dbReference type="Proteomes" id="UP000291116"/>
    </source>
</evidence>
<protein>
    <recommendedName>
        <fullName evidence="5">CENP-V/GFA domain-containing protein</fullName>
    </recommendedName>
</protein>
<keyword evidence="4" id="KW-0456">Lyase</keyword>
<dbReference type="Gene3D" id="3.90.1590.10">
    <property type="entry name" value="glutathione-dependent formaldehyde- activating enzyme (gfa)"/>
    <property type="match status" value="1"/>
</dbReference>
<keyword evidence="2" id="KW-0479">Metal-binding</keyword>
<keyword evidence="7" id="KW-1185">Reference proteome</keyword>
<reference evidence="6 7" key="1">
    <citation type="submission" date="2019-01" db="EMBL/GenBank/DDBJ databases">
        <authorList>
            <person name="Ferrante I. M."/>
        </authorList>
    </citation>
    <scope>NUCLEOTIDE SEQUENCE [LARGE SCALE GENOMIC DNA]</scope>
    <source>
        <strain evidence="6 7">B856</strain>
    </source>
</reference>
<sequence>MTDEWKGTCKCGTVKFELNGAPMMNALCHCNNCTTVNGNVCPVHLYLAATSENWKIVEGEDNLKKFSGSGSLKIWRCTSCGSPVMQGPETVPFRAFFPRTFLGYVDGKCNKVPDNLKPAMHINYENRAWDVNDDLPKFAAFPPDNMVNSDGTPISKD</sequence>
<accession>A0A448YVA8</accession>
<keyword evidence="3" id="KW-0862">Zinc</keyword>
<dbReference type="GO" id="GO:0016846">
    <property type="term" value="F:carbon-sulfur lyase activity"/>
    <property type="evidence" value="ECO:0007669"/>
    <property type="project" value="InterPro"/>
</dbReference>
<evidence type="ECO:0000256" key="1">
    <source>
        <dbReference type="ARBA" id="ARBA00005495"/>
    </source>
</evidence>
<evidence type="ECO:0000313" key="6">
    <source>
        <dbReference type="EMBL" id="VEU33689.1"/>
    </source>
</evidence>
<evidence type="ECO:0000259" key="5">
    <source>
        <dbReference type="PROSITE" id="PS51891"/>
    </source>
</evidence>
<organism evidence="6 7">
    <name type="scientific">Pseudo-nitzschia multistriata</name>
    <dbReference type="NCBI Taxonomy" id="183589"/>
    <lineage>
        <taxon>Eukaryota</taxon>
        <taxon>Sar</taxon>
        <taxon>Stramenopiles</taxon>
        <taxon>Ochrophyta</taxon>
        <taxon>Bacillariophyta</taxon>
        <taxon>Bacillariophyceae</taxon>
        <taxon>Bacillariophycidae</taxon>
        <taxon>Bacillariales</taxon>
        <taxon>Bacillariaceae</taxon>
        <taxon>Pseudo-nitzschia</taxon>
    </lineage>
</organism>